<keyword evidence="2" id="KW-1185">Reference proteome</keyword>
<gene>
    <name evidence="1" type="ORF">R1flu_023449</name>
</gene>
<sequence length="112" mass="13192">MVTCKVMLERSMIEYAQARDLSVRVVKLILLHEKSFAALDSGAGIERLLEQSSRYSGVRNICPMVPRFFHSRISIRWFQDSFTHVWQDPYPRVLSFEMCIRCQRIIQEKLTP</sequence>
<dbReference type="AlphaFoldDB" id="A0ABD1XS75"/>
<reference evidence="1 2" key="1">
    <citation type="submission" date="2024-09" db="EMBL/GenBank/DDBJ databases">
        <title>Chromosome-scale assembly of Riccia fluitans.</title>
        <authorList>
            <person name="Paukszto L."/>
            <person name="Sawicki J."/>
            <person name="Karawczyk K."/>
            <person name="Piernik-Szablinska J."/>
            <person name="Szczecinska M."/>
            <person name="Mazdziarz M."/>
        </authorList>
    </citation>
    <scope>NUCLEOTIDE SEQUENCE [LARGE SCALE GENOMIC DNA]</scope>
    <source>
        <strain evidence="1">Rf_01</strain>
        <tissue evidence="1">Aerial parts of the thallus</tissue>
    </source>
</reference>
<accession>A0ABD1XS75</accession>
<dbReference type="Proteomes" id="UP001605036">
    <property type="component" value="Unassembled WGS sequence"/>
</dbReference>
<evidence type="ECO:0000313" key="1">
    <source>
        <dbReference type="EMBL" id="KAL2611757.1"/>
    </source>
</evidence>
<comment type="caution">
    <text evidence="1">The sequence shown here is derived from an EMBL/GenBank/DDBJ whole genome shotgun (WGS) entry which is preliminary data.</text>
</comment>
<dbReference type="EMBL" id="JBHFFA010000007">
    <property type="protein sequence ID" value="KAL2611757.1"/>
    <property type="molecule type" value="Genomic_DNA"/>
</dbReference>
<proteinExistence type="predicted"/>
<evidence type="ECO:0000313" key="2">
    <source>
        <dbReference type="Proteomes" id="UP001605036"/>
    </source>
</evidence>
<protein>
    <submittedName>
        <fullName evidence="1">Uncharacterized protein</fullName>
    </submittedName>
</protein>
<organism evidence="1 2">
    <name type="scientific">Riccia fluitans</name>
    <dbReference type="NCBI Taxonomy" id="41844"/>
    <lineage>
        <taxon>Eukaryota</taxon>
        <taxon>Viridiplantae</taxon>
        <taxon>Streptophyta</taxon>
        <taxon>Embryophyta</taxon>
        <taxon>Marchantiophyta</taxon>
        <taxon>Marchantiopsida</taxon>
        <taxon>Marchantiidae</taxon>
        <taxon>Marchantiales</taxon>
        <taxon>Ricciaceae</taxon>
        <taxon>Riccia</taxon>
    </lineage>
</organism>
<name>A0ABD1XS75_9MARC</name>